<dbReference type="InterPro" id="IPR032861">
    <property type="entry name" value="TAXi_N"/>
</dbReference>
<dbReference type="STRING" id="56857.A0A200QX99"/>
<dbReference type="SUPFAM" id="SSF50630">
    <property type="entry name" value="Acid proteases"/>
    <property type="match status" value="1"/>
</dbReference>
<name>A0A200QX99_MACCD</name>
<feature type="chain" id="PRO_5012103187" evidence="4">
    <location>
        <begin position="30"/>
        <end position="386"/>
    </location>
</feature>
<feature type="signal peptide" evidence="4">
    <location>
        <begin position="1"/>
        <end position="29"/>
    </location>
</feature>
<keyword evidence="2" id="KW-0645">Protease</keyword>
<evidence type="ECO:0000259" key="5">
    <source>
        <dbReference type="PROSITE" id="PS51767"/>
    </source>
</evidence>
<accession>A0A200QX99</accession>
<dbReference type="EMBL" id="MVGT01000924">
    <property type="protein sequence ID" value="OVA15051.1"/>
    <property type="molecule type" value="Genomic_DNA"/>
</dbReference>
<dbReference type="PANTHER" id="PTHR47967">
    <property type="entry name" value="OS07G0603500 PROTEIN-RELATED"/>
    <property type="match status" value="1"/>
</dbReference>
<feature type="domain" description="Peptidase A1" evidence="5">
    <location>
        <begin position="1"/>
        <end position="378"/>
    </location>
</feature>
<dbReference type="InterPro" id="IPR051708">
    <property type="entry name" value="Plant_Aspart_Prot_A1"/>
</dbReference>
<dbReference type="Proteomes" id="UP000195402">
    <property type="component" value="Unassembled WGS sequence"/>
</dbReference>
<dbReference type="OrthoDB" id="1739127at2759"/>
<dbReference type="GO" id="GO:0005576">
    <property type="term" value="C:extracellular region"/>
    <property type="evidence" value="ECO:0007669"/>
    <property type="project" value="TreeGrafter"/>
</dbReference>
<evidence type="ECO:0000256" key="1">
    <source>
        <dbReference type="ARBA" id="ARBA00007447"/>
    </source>
</evidence>
<proteinExistence type="inferred from homology"/>
<dbReference type="OMA" id="CAHNSEG"/>
<comment type="similarity">
    <text evidence="1">Belongs to the peptidase A1 family.</text>
</comment>
<evidence type="ECO:0000256" key="3">
    <source>
        <dbReference type="ARBA" id="ARBA00022801"/>
    </source>
</evidence>
<keyword evidence="7" id="KW-1185">Reference proteome</keyword>
<dbReference type="Pfam" id="PF14541">
    <property type="entry name" value="TAXi_C"/>
    <property type="match status" value="1"/>
</dbReference>
<dbReference type="PROSITE" id="PS51767">
    <property type="entry name" value="PEPTIDASE_A1"/>
    <property type="match status" value="1"/>
</dbReference>
<evidence type="ECO:0000256" key="2">
    <source>
        <dbReference type="ARBA" id="ARBA00022670"/>
    </source>
</evidence>
<dbReference type="PANTHER" id="PTHR47967:SF123">
    <property type="entry name" value="ASPARTIC PROTEINASE NEPENTHESIN-1-LIKE"/>
    <property type="match status" value="1"/>
</dbReference>
<protein>
    <submittedName>
        <fullName evidence="6">Peptidase A1</fullName>
    </submittedName>
</protein>
<keyword evidence="3" id="KW-0378">Hydrolase</keyword>
<dbReference type="GO" id="GO:0006508">
    <property type="term" value="P:proteolysis"/>
    <property type="evidence" value="ECO:0007669"/>
    <property type="project" value="UniProtKB-KW"/>
</dbReference>
<dbReference type="Gene3D" id="2.40.70.10">
    <property type="entry name" value="Acid Proteases"/>
    <property type="match status" value="2"/>
</dbReference>
<evidence type="ECO:0000313" key="6">
    <source>
        <dbReference type="EMBL" id="OVA15051.1"/>
    </source>
</evidence>
<dbReference type="GO" id="GO:0008233">
    <property type="term" value="F:peptidase activity"/>
    <property type="evidence" value="ECO:0007669"/>
    <property type="project" value="UniProtKB-KW"/>
</dbReference>
<dbReference type="Pfam" id="PF14543">
    <property type="entry name" value="TAXi_N"/>
    <property type="match status" value="1"/>
</dbReference>
<dbReference type="InterPro" id="IPR033121">
    <property type="entry name" value="PEPTIDASE_A1"/>
</dbReference>
<keyword evidence="4" id="KW-0732">Signal</keyword>
<evidence type="ECO:0000256" key="4">
    <source>
        <dbReference type="SAM" id="SignalP"/>
    </source>
</evidence>
<gene>
    <name evidence="6" type="ORF">BVC80_949g68</name>
</gene>
<comment type="caution">
    <text evidence="6">The sequence shown here is derived from an EMBL/GenBank/DDBJ whole genome shotgun (WGS) entry which is preliminary data.</text>
</comment>
<reference evidence="6 7" key="1">
    <citation type="journal article" date="2017" name="Mol. Plant">
        <title>The Genome of Medicinal Plant Macleaya cordata Provides New Insights into Benzylisoquinoline Alkaloids Metabolism.</title>
        <authorList>
            <person name="Liu X."/>
            <person name="Liu Y."/>
            <person name="Huang P."/>
            <person name="Ma Y."/>
            <person name="Qing Z."/>
            <person name="Tang Q."/>
            <person name="Cao H."/>
            <person name="Cheng P."/>
            <person name="Zheng Y."/>
            <person name="Yuan Z."/>
            <person name="Zhou Y."/>
            <person name="Liu J."/>
            <person name="Tang Z."/>
            <person name="Zhuo Y."/>
            <person name="Zhang Y."/>
            <person name="Yu L."/>
            <person name="Huang J."/>
            <person name="Yang P."/>
            <person name="Peng Q."/>
            <person name="Zhang J."/>
            <person name="Jiang W."/>
            <person name="Zhang Z."/>
            <person name="Lin K."/>
            <person name="Ro D.K."/>
            <person name="Chen X."/>
            <person name="Xiong X."/>
            <person name="Shang Y."/>
            <person name="Huang S."/>
            <person name="Zeng J."/>
        </authorList>
    </citation>
    <scope>NUCLEOTIDE SEQUENCE [LARGE SCALE GENOMIC DNA]</scope>
    <source>
        <strain evidence="7">cv. BLH2017</strain>
        <tissue evidence="6">Root</tissue>
    </source>
</reference>
<dbReference type="InParanoid" id="A0A200QX99"/>
<dbReference type="InterPro" id="IPR021109">
    <property type="entry name" value="Peptidase_aspartic_dom_sf"/>
</dbReference>
<organism evidence="6 7">
    <name type="scientific">Macleaya cordata</name>
    <name type="common">Five-seeded plume-poppy</name>
    <name type="synonym">Bocconia cordata</name>
    <dbReference type="NCBI Taxonomy" id="56857"/>
    <lineage>
        <taxon>Eukaryota</taxon>
        <taxon>Viridiplantae</taxon>
        <taxon>Streptophyta</taxon>
        <taxon>Embryophyta</taxon>
        <taxon>Tracheophyta</taxon>
        <taxon>Spermatophyta</taxon>
        <taxon>Magnoliopsida</taxon>
        <taxon>Ranunculales</taxon>
        <taxon>Papaveraceae</taxon>
        <taxon>Papaveroideae</taxon>
        <taxon>Macleaya</taxon>
    </lineage>
</organism>
<evidence type="ECO:0000313" key="7">
    <source>
        <dbReference type="Proteomes" id="UP000195402"/>
    </source>
</evidence>
<dbReference type="InterPro" id="IPR032799">
    <property type="entry name" value="TAXi_C"/>
</dbReference>
<sequence>MAETGAGHALFLFLLSITLFLVLLNSVIAGPNGLTMKLIHRDSIESPLYPGNLTREERIQRLVEQSKARIQYLTSAKWHPLCEPNKCWGDACSYDTLYGTGSTTRGILASERLTVISDTGAPETIENVVIGCGKEQRNFKPFQRSHVVNEIAGILGIGRGPKSFLAQLGQRGDGRFAYCLQPWDGGIAPHTYLRFGEDAKIGGRAQVVQTIRMFSSNRFPLLYYLELEDLSIGDPRLYLPVGTFGFKRDWQGRVKGGCIIDSGSPWTTFGRNIYNIFRAYVTHHFANFTQLIEHDTRFELCYQRPVEFDDFPTITFHFRGANFVVEPHAAFYVTDNSFCLAFSPLNTDIDIVDAIIGARQMTNHRILYDVKNSALSFSKEDCTIGS</sequence>
<dbReference type="AlphaFoldDB" id="A0A200QX99"/>